<organism evidence="1">
    <name type="scientific">bioreactor metagenome</name>
    <dbReference type="NCBI Taxonomy" id="1076179"/>
    <lineage>
        <taxon>unclassified sequences</taxon>
        <taxon>metagenomes</taxon>
        <taxon>ecological metagenomes</taxon>
    </lineage>
</organism>
<accession>A0A644WXG0</accession>
<dbReference type="Gene3D" id="2.30.110.10">
    <property type="entry name" value="Electron Transport, Fmn-binding Protein, Chain A"/>
    <property type="match status" value="1"/>
</dbReference>
<evidence type="ECO:0008006" key="2">
    <source>
        <dbReference type="Google" id="ProtNLM"/>
    </source>
</evidence>
<evidence type="ECO:0000313" key="1">
    <source>
        <dbReference type="EMBL" id="MPM08596.1"/>
    </source>
</evidence>
<sequence length="156" mass="17425">MRRSDREIADAGKIDEIIRACDCCRLGFVDGDSAYIVPLNFGFAEADGKRFFYFHGAKEGKKIGLIKANPIVGFELDTDHAVNEGENACNYSFRYKSVIGKGKIAFIEDVNEKKNALGCIMRHYSDKADWAFTDSEVSAIAIMKLEVTELACKEHK</sequence>
<dbReference type="AlphaFoldDB" id="A0A644WXG0"/>
<dbReference type="PANTHER" id="PTHR34071">
    <property type="entry name" value="5-NITROIMIDAZOLE ANTIBIOTICS RESISTANCE PROTEIN, NIMA-FAMILY-RELATED PROTEIN-RELATED"/>
    <property type="match status" value="1"/>
</dbReference>
<comment type="caution">
    <text evidence="1">The sequence shown here is derived from an EMBL/GenBank/DDBJ whole genome shotgun (WGS) entry which is preliminary data.</text>
</comment>
<dbReference type="InterPro" id="IPR012349">
    <property type="entry name" value="Split_barrel_FMN-bd"/>
</dbReference>
<dbReference type="InterPro" id="IPR024747">
    <property type="entry name" value="Pyridox_Oxase-rel"/>
</dbReference>
<dbReference type="PANTHER" id="PTHR34071:SF2">
    <property type="entry name" value="FLAVIN-NUCLEOTIDE-BINDING PROTEIN"/>
    <property type="match status" value="1"/>
</dbReference>
<gene>
    <name evidence="1" type="ORF">SDC9_54910</name>
</gene>
<dbReference type="EMBL" id="VSSQ01001467">
    <property type="protein sequence ID" value="MPM08596.1"/>
    <property type="molecule type" value="Genomic_DNA"/>
</dbReference>
<dbReference type="Pfam" id="PF12900">
    <property type="entry name" value="Pyridox_ox_2"/>
    <property type="match status" value="1"/>
</dbReference>
<dbReference type="SUPFAM" id="SSF50475">
    <property type="entry name" value="FMN-binding split barrel"/>
    <property type="match status" value="1"/>
</dbReference>
<reference evidence="1" key="1">
    <citation type="submission" date="2019-08" db="EMBL/GenBank/DDBJ databases">
        <authorList>
            <person name="Kucharzyk K."/>
            <person name="Murdoch R.W."/>
            <person name="Higgins S."/>
            <person name="Loffler F."/>
        </authorList>
    </citation>
    <scope>NUCLEOTIDE SEQUENCE</scope>
</reference>
<proteinExistence type="predicted"/>
<protein>
    <recommendedName>
        <fullName evidence="2">Pyridoxamine 5'-phosphate oxidase putative domain-containing protein</fullName>
    </recommendedName>
</protein>
<name>A0A644WXG0_9ZZZZ</name>